<keyword evidence="1" id="KW-0446">Lipid-binding</keyword>
<dbReference type="InterPro" id="IPR050270">
    <property type="entry name" value="DegV_domain_contain"/>
</dbReference>
<dbReference type="Proteomes" id="UP001596170">
    <property type="component" value="Unassembled WGS sequence"/>
</dbReference>
<dbReference type="InterPro" id="IPR003797">
    <property type="entry name" value="DegV"/>
</dbReference>
<dbReference type="NCBIfam" id="TIGR00762">
    <property type="entry name" value="DegV"/>
    <property type="match status" value="1"/>
</dbReference>
<proteinExistence type="predicted"/>
<dbReference type="PROSITE" id="PS51482">
    <property type="entry name" value="DEGV"/>
    <property type="match status" value="1"/>
</dbReference>
<sequence>MTKKPIAWVVDSTAYVSDILAAHPDVHVVPLAIHFGQEQYADGVDLTSEQLYDRIRNADEFPKTSQPAAGEFAKLYEKISEDYEAILAVHVSSKLSGTMSSSKSGAEIAEVQMECVDSLALSSGITKLVERGLFLQDRGMNLQEIAEKLRGEVKNLRNYILIGNLNQLYKGGRMSGVQFFLGSLLQVKPIIHLNEIGELKALDKVRSQKKALNYLVDKAVDAYEKDGVRSIDLMQGNVLAQAEELKNLIQAKVPNLEVRVGEISSVLAVHAGEGTIAAMWHVPAED</sequence>
<evidence type="ECO:0000313" key="2">
    <source>
        <dbReference type="EMBL" id="MFC6041089.1"/>
    </source>
</evidence>
<name>A0ABW1LBL8_9BACL</name>
<accession>A0ABW1LBL8</accession>
<dbReference type="SUPFAM" id="SSF82549">
    <property type="entry name" value="DAK1/DegV-like"/>
    <property type="match status" value="1"/>
</dbReference>
<dbReference type="EMBL" id="JBHSRI010000025">
    <property type="protein sequence ID" value="MFC6041089.1"/>
    <property type="molecule type" value="Genomic_DNA"/>
</dbReference>
<protein>
    <submittedName>
        <fullName evidence="2">DegV family protein</fullName>
    </submittedName>
</protein>
<comment type="caution">
    <text evidence="2">The sequence shown here is derived from an EMBL/GenBank/DDBJ whole genome shotgun (WGS) entry which is preliminary data.</text>
</comment>
<keyword evidence="3" id="KW-1185">Reference proteome</keyword>
<dbReference type="Gene3D" id="3.30.1180.10">
    <property type="match status" value="1"/>
</dbReference>
<gene>
    <name evidence="2" type="ORF">ACFPYN_16805</name>
</gene>
<dbReference type="Gene3D" id="3.40.50.10170">
    <property type="match status" value="1"/>
</dbReference>
<dbReference type="InterPro" id="IPR043168">
    <property type="entry name" value="DegV_C"/>
</dbReference>
<evidence type="ECO:0000256" key="1">
    <source>
        <dbReference type="ARBA" id="ARBA00023121"/>
    </source>
</evidence>
<dbReference type="PANTHER" id="PTHR33434:SF2">
    <property type="entry name" value="FATTY ACID-BINDING PROTEIN TM_1468"/>
    <property type="match status" value="1"/>
</dbReference>
<evidence type="ECO:0000313" key="3">
    <source>
        <dbReference type="Proteomes" id="UP001596170"/>
    </source>
</evidence>
<organism evidence="2 3">
    <name type="scientific">Paenisporosarcina macmurdoensis</name>
    <dbReference type="NCBI Taxonomy" id="212659"/>
    <lineage>
        <taxon>Bacteria</taxon>
        <taxon>Bacillati</taxon>
        <taxon>Bacillota</taxon>
        <taxon>Bacilli</taxon>
        <taxon>Bacillales</taxon>
        <taxon>Caryophanaceae</taxon>
        <taxon>Paenisporosarcina</taxon>
    </lineage>
</organism>
<dbReference type="PANTHER" id="PTHR33434">
    <property type="entry name" value="DEGV DOMAIN-CONTAINING PROTEIN DR_1986-RELATED"/>
    <property type="match status" value="1"/>
</dbReference>
<dbReference type="RefSeq" id="WP_377735739.1">
    <property type="nucleotide sequence ID" value="NZ_JBHSRI010000025.1"/>
</dbReference>
<dbReference type="Pfam" id="PF02645">
    <property type="entry name" value="DegV"/>
    <property type="match status" value="1"/>
</dbReference>
<reference evidence="3" key="1">
    <citation type="journal article" date="2019" name="Int. J. Syst. Evol. Microbiol.">
        <title>The Global Catalogue of Microorganisms (GCM) 10K type strain sequencing project: providing services to taxonomists for standard genome sequencing and annotation.</title>
        <authorList>
            <consortium name="The Broad Institute Genomics Platform"/>
            <consortium name="The Broad Institute Genome Sequencing Center for Infectious Disease"/>
            <person name="Wu L."/>
            <person name="Ma J."/>
        </authorList>
    </citation>
    <scope>NUCLEOTIDE SEQUENCE [LARGE SCALE GENOMIC DNA]</scope>
    <source>
        <strain evidence="3">CCUG 54527</strain>
    </source>
</reference>